<dbReference type="EMBL" id="HG994363">
    <property type="protein sequence ID" value="CAF2038441.1"/>
    <property type="molecule type" value="Genomic_DNA"/>
</dbReference>
<reference evidence="1" key="1">
    <citation type="submission" date="2021-01" db="EMBL/GenBank/DDBJ databases">
        <authorList>
            <consortium name="Genoscope - CEA"/>
            <person name="William W."/>
        </authorList>
    </citation>
    <scope>NUCLEOTIDE SEQUENCE</scope>
</reference>
<protein>
    <submittedName>
        <fullName evidence="1">(rape) hypothetical protein</fullName>
    </submittedName>
</protein>
<organism evidence="1">
    <name type="scientific">Brassica napus</name>
    <name type="common">Rape</name>
    <dbReference type="NCBI Taxonomy" id="3708"/>
    <lineage>
        <taxon>Eukaryota</taxon>
        <taxon>Viridiplantae</taxon>
        <taxon>Streptophyta</taxon>
        <taxon>Embryophyta</taxon>
        <taxon>Tracheophyta</taxon>
        <taxon>Spermatophyta</taxon>
        <taxon>Magnoliopsida</taxon>
        <taxon>eudicotyledons</taxon>
        <taxon>Gunneridae</taxon>
        <taxon>Pentapetalae</taxon>
        <taxon>rosids</taxon>
        <taxon>malvids</taxon>
        <taxon>Brassicales</taxon>
        <taxon>Brassicaceae</taxon>
        <taxon>Brassiceae</taxon>
        <taxon>Brassica</taxon>
    </lineage>
</organism>
<accession>A0A816NQS4</accession>
<dbReference type="AlphaFoldDB" id="A0A816NQS4"/>
<proteinExistence type="predicted"/>
<sequence length="107" mass="12357">MHQASLMERVDQSRGRVAVDCLRFRRLQFMSRRMLCRLWQNYPRRRRLLFVCPASLTLKVKLLRFVRGGSSSMCLLRRLCSASPAWRSGSTLRSFGSGYLARATASV</sequence>
<name>A0A816NQS4_BRANA</name>
<evidence type="ECO:0000313" key="1">
    <source>
        <dbReference type="EMBL" id="CAF2038441.1"/>
    </source>
</evidence>
<gene>
    <name evidence="1" type="ORF">DARMORV10_A09P11850.1</name>
</gene>
<dbReference type="Proteomes" id="UP001295469">
    <property type="component" value="Chromosome A09"/>
</dbReference>